<dbReference type="Proteomes" id="UP000233731">
    <property type="component" value="Unassembled WGS sequence"/>
</dbReference>
<feature type="binding site" evidence="3">
    <location>
        <begin position="205"/>
        <end position="212"/>
    </location>
    <ligand>
        <name>ATP</name>
        <dbReference type="ChEBI" id="CHEBI:30616"/>
    </ligand>
</feature>
<proteinExistence type="predicted"/>
<dbReference type="InterPro" id="IPR027417">
    <property type="entry name" value="P-loop_NTPase"/>
</dbReference>
<feature type="region of interest" description="Disordered" evidence="4">
    <location>
        <begin position="19"/>
        <end position="38"/>
    </location>
</feature>
<dbReference type="PANTHER" id="PTHR22683">
    <property type="entry name" value="SPORULATION PROTEIN RELATED"/>
    <property type="match status" value="1"/>
</dbReference>
<evidence type="ECO:0000313" key="8">
    <source>
        <dbReference type="Proteomes" id="UP000233731"/>
    </source>
</evidence>
<keyword evidence="2 3" id="KW-0067">ATP-binding</keyword>
<keyword evidence="5" id="KW-0812">Transmembrane</keyword>
<dbReference type="InterPro" id="IPR050206">
    <property type="entry name" value="FtsK/SpoIIIE/SftA"/>
</dbReference>
<evidence type="ECO:0000259" key="6">
    <source>
        <dbReference type="PROSITE" id="PS50901"/>
    </source>
</evidence>
<name>A0A2N3RA67_9BIFI</name>
<dbReference type="Pfam" id="PF01580">
    <property type="entry name" value="FtsK_SpoIIIE"/>
    <property type="match status" value="1"/>
</dbReference>
<evidence type="ECO:0000256" key="3">
    <source>
        <dbReference type="PROSITE-ProRule" id="PRU00289"/>
    </source>
</evidence>
<dbReference type="SUPFAM" id="SSF52540">
    <property type="entry name" value="P-loop containing nucleoside triphosphate hydrolases"/>
    <property type="match status" value="2"/>
</dbReference>
<evidence type="ECO:0000256" key="2">
    <source>
        <dbReference type="ARBA" id="ARBA00022840"/>
    </source>
</evidence>
<dbReference type="GO" id="GO:0003677">
    <property type="term" value="F:DNA binding"/>
    <property type="evidence" value="ECO:0007669"/>
    <property type="project" value="InterPro"/>
</dbReference>
<dbReference type="CDD" id="cd01127">
    <property type="entry name" value="TrwB_TraG_TraD_VirD4"/>
    <property type="match status" value="1"/>
</dbReference>
<accession>A0A2N3RA67</accession>
<gene>
    <name evidence="7" type="ORF">CQR44_0916</name>
</gene>
<evidence type="ECO:0000256" key="4">
    <source>
        <dbReference type="SAM" id="MobiDB-lite"/>
    </source>
</evidence>
<comment type="caution">
    <text evidence="7">The sequence shown here is derived from an EMBL/GenBank/DDBJ whole genome shotgun (WGS) entry which is preliminary data.</text>
</comment>
<keyword evidence="1 3" id="KW-0547">Nucleotide-binding</keyword>
<feature type="domain" description="FtsK" evidence="6">
    <location>
        <begin position="187"/>
        <end position="370"/>
    </location>
</feature>
<dbReference type="PANTHER" id="PTHR22683:SF1">
    <property type="entry name" value="TYPE VII SECRETION SYSTEM PROTEIN ESSC"/>
    <property type="match status" value="1"/>
</dbReference>
<keyword evidence="5" id="KW-0472">Membrane</keyword>
<protein>
    <submittedName>
        <fullName evidence="7">FtsK/SpoIIIE family protein</fullName>
    </submittedName>
</protein>
<evidence type="ECO:0000256" key="1">
    <source>
        <dbReference type="ARBA" id="ARBA00022741"/>
    </source>
</evidence>
<dbReference type="EMBL" id="PCHJ01000015">
    <property type="protein sequence ID" value="PKV09383.1"/>
    <property type="molecule type" value="Genomic_DNA"/>
</dbReference>
<feature type="transmembrane region" description="Helical" evidence="5">
    <location>
        <begin position="73"/>
        <end position="95"/>
    </location>
</feature>
<dbReference type="AlphaFoldDB" id="A0A2N3RA67"/>
<dbReference type="GO" id="GO:0005524">
    <property type="term" value="F:ATP binding"/>
    <property type="evidence" value="ECO:0007669"/>
    <property type="project" value="UniProtKB-UniRule"/>
</dbReference>
<keyword evidence="5" id="KW-1133">Transmembrane helix</keyword>
<evidence type="ECO:0000256" key="5">
    <source>
        <dbReference type="SAM" id="Phobius"/>
    </source>
</evidence>
<dbReference type="RefSeq" id="WP_101432502.1">
    <property type="nucleotide sequence ID" value="NZ_PCHJ01000015.1"/>
</dbReference>
<dbReference type="InterPro" id="IPR003593">
    <property type="entry name" value="AAA+_ATPase"/>
</dbReference>
<sequence length="657" mass="69754">MIKANSSATVFPLSAARPTVPSEAAGGNRHAAGTKEGKAKRGSAQVILTLVAQTAPALAQAGMIWYVVCQGRWMLLLLLLPSLTGTLAMVLLSLLRMHRRPSSAPSAGTPLTNGTVSDQASLSTTMENRILQDLTGLASHPGPQLESWLLGSERPGSQGPPWQGIVHAWLAASGTSAPAVIGIRPDLGPLVIDLPRDGPHALVAGTTGSGKSVFLQTWCLALAASQPPDRLNLVLLDFKGGAGFGLLARLPHTVGCVTNLDLERAVRALNGLQRELERRQRLVARAGVEDTARMADPPARLVVVIDEFQALRQLLPDYLDRLTSLASQGRSLGMNLVACTQQTMGQVSAQMRANMNLGICLRVRDPLQSRELLGSSCATAIDPACPGLGFLEQGRGPQAFRTCPAADPQALVGQIIKASRFCGSRPPAPLFSPPLPEHDPACGQILWRSGQPQIPLGHMDDGVLLHLYRLPLKGHTALIGPRGRGKSTLLALLARSLLTLMKPGARTEPSFDLRITRRTGHGYSSRDFPATVPPPPHGRQDGSRALVWILDDAQDLLDPLCQDPLAPLLQEALGQEATTVILAVDTASALRRPERFSRRLVFPCGERGADLAAGIPADQLATLPARASAIPGRCLVMEAGLAIPLQVFSLAVKQTDP</sequence>
<dbReference type="SMART" id="SM00382">
    <property type="entry name" value="AAA"/>
    <property type="match status" value="2"/>
</dbReference>
<evidence type="ECO:0000313" key="7">
    <source>
        <dbReference type="EMBL" id="PKV09383.1"/>
    </source>
</evidence>
<dbReference type="PROSITE" id="PS50901">
    <property type="entry name" value="FTSK"/>
    <property type="match status" value="1"/>
</dbReference>
<dbReference type="InterPro" id="IPR002543">
    <property type="entry name" value="FtsK_dom"/>
</dbReference>
<organism evidence="7 8">
    <name type="scientific">Bifidobacterium asteroides</name>
    <dbReference type="NCBI Taxonomy" id="1684"/>
    <lineage>
        <taxon>Bacteria</taxon>
        <taxon>Bacillati</taxon>
        <taxon>Actinomycetota</taxon>
        <taxon>Actinomycetes</taxon>
        <taxon>Bifidobacteriales</taxon>
        <taxon>Bifidobacteriaceae</taxon>
        <taxon>Bifidobacterium</taxon>
    </lineage>
</organism>
<reference evidence="7 8" key="1">
    <citation type="submission" date="2017-10" db="EMBL/GenBank/DDBJ databases">
        <title>Bifidobacterium genomics.</title>
        <authorList>
            <person name="Lugli G.A."/>
            <person name="Milani C."/>
            <person name="Mancabelli L."/>
        </authorList>
    </citation>
    <scope>NUCLEOTIDE SEQUENCE [LARGE SCALE GENOMIC DNA]</scope>
    <source>
        <strain evidence="7 8">1460B</strain>
    </source>
</reference>
<dbReference type="Gene3D" id="3.40.50.300">
    <property type="entry name" value="P-loop containing nucleotide triphosphate hydrolases"/>
    <property type="match status" value="1"/>
</dbReference>